<reference evidence="3 4" key="1">
    <citation type="submission" date="2021-06" db="EMBL/GenBank/DDBJ databases">
        <title>Caerostris extrusa draft genome.</title>
        <authorList>
            <person name="Kono N."/>
            <person name="Arakawa K."/>
        </authorList>
    </citation>
    <scope>NUCLEOTIDE SEQUENCE [LARGE SCALE GENOMIC DNA]</scope>
</reference>
<comment type="caution">
    <text evidence="3">The sequence shown here is derived from an EMBL/GenBank/DDBJ whole genome shotgun (WGS) entry which is preliminary data.</text>
</comment>
<keyword evidence="2" id="KW-0812">Transmembrane</keyword>
<keyword evidence="4" id="KW-1185">Reference proteome</keyword>
<feature type="region of interest" description="Disordered" evidence="1">
    <location>
        <begin position="72"/>
        <end position="95"/>
    </location>
</feature>
<evidence type="ECO:0000256" key="1">
    <source>
        <dbReference type="SAM" id="MobiDB-lite"/>
    </source>
</evidence>
<accession>A0AAV4YD26</accession>
<dbReference type="AlphaFoldDB" id="A0AAV4YD26"/>
<protein>
    <submittedName>
        <fullName evidence="3">Uncharacterized protein</fullName>
    </submittedName>
</protein>
<dbReference type="Proteomes" id="UP001054945">
    <property type="component" value="Unassembled WGS sequence"/>
</dbReference>
<organism evidence="3 4">
    <name type="scientific">Caerostris extrusa</name>
    <name type="common">Bark spider</name>
    <name type="synonym">Caerostris bankana</name>
    <dbReference type="NCBI Taxonomy" id="172846"/>
    <lineage>
        <taxon>Eukaryota</taxon>
        <taxon>Metazoa</taxon>
        <taxon>Ecdysozoa</taxon>
        <taxon>Arthropoda</taxon>
        <taxon>Chelicerata</taxon>
        <taxon>Arachnida</taxon>
        <taxon>Araneae</taxon>
        <taxon>Araneomorphae</taxon>
        <taxon>Entelegynae</taxon>
        <taxon>Araneoidea</taxon>
        <taxon>Araneidae</taxon>
        <taxon>Caerostris</taxon>
    </lineage>
</organism>
<gene>
    <name evidence="3" type="ORF">CEXT_271671</name>
</gene>
<feature type="transmembrane region" description="Helical" evidence="2">
    <location>
        <begin position="20"/>
        <end position="43"/>
    </location>
</feature>
<sequence>MSLGNIMSHSVPVMGIGKLSFQYFYISLSRSNFLTSYFFFFNIRNLFKGTSKGTSLPLCTFQARSPPRLLIPSQSLNGANKNTSTQAKTSKLQNF</sequence>
<name>A0AAV4YD26_CAEEX</name>
<keyword evidence="2" id="KW-0472">Membrane</keyword>
<evidence type="ECO:0000256" key="2">
    <source>
        <dbReference type="SAM" id="Phobius"/>
    </source>
</evidence>
<dbReference type="EMBL" id="BPLR01019061">
    <property type="protein sequence ID" value="GIZ04286.1"/>
    <property type="molecule type" value="Genomic_DNA"/>
</dbReference>
<evidence type="ECO:0000313" key="4">
    <source>
        <dbReference type="Proteomes" id="UP001054945"/>
    </source>
</evidence>
<evidence type="ECO:0000313" key="3">
    <source>
        <dbReference type="EMBL" id="GIZ04286.1"/>
    </source>
</evidence>
<proteinExistence type="predicted"/>
<keyword evidence="2" id="KW-1133">Transmembrane helix</keyword>